<comment type="caution">
    <text evidence="1">The sequence shown here is derived from an EMBL/GenBank/DDBJ whole genome shotgun (WGS) entry which is preliminary data.</text>
</comment>
<proteinExistence type="predicted"/>
<dbReference type="RefSeq" id="WP_139100726.1">
    <property type="nucleotide sequence ID" value="NZ_VDFW01000055.1"/>
</dbReference>
<sequence length="85" mass="9437">MVVLASTYDPPEWRTADGELHLVVERQIWGDEIAVRTVEPCDRMIRVSGADMRRPDAPPCHFCARAAREHYPTVAIASSSGSDRG</sequence>
<protein>
    <submittedName>
        <fullName evidence="1">Uncharacterized protein</fullName>
    </submittedName>
</protein>
<evidence type="ECO:0000313" key="1">
    <source>
        <dbReference type="EMBL" id="TNC19076.1"/>
    </source>
</evidence>
<dbReference type="EMBL" id="VDFW01000055">
    <property type="protein sequence ID" value="TNC19076.1"/>
    <property type="molecule type" value="Genomic_DNA"/>
</dbReference>
<dbReference type="AlphaFoldDB" id="A0A5C4LP86"/>
<dbReference type="Proteomes" id="UP000305546">
    <property type="component" value="Unassembled WGS sequence"/>
</dbReference>
<reference evidence="1 2" key="1">
    <citation type="submission" date="2019-06" db="EMBL/GenBank/DDBJ databases">
        <title>Amycolatopsis alkalitolerans sp. nov., isolated from Gastrodia elata Blume.</title>
        <authorList>
            <person name="Narsing Rao M.P."/>
            <person name="Li W.J."/>
        </authorList>
    </citation>
    <scope>NUCLEOTIDE SEQUENCE [LARGE SCALE GENOMIC DNA]</scope>
    <source>
        <strain evidence="1 2">SYSUP0005</strain>
    </source>
</reference>
<evidence type="ECO:0000313" key="2">
    <source>
        <dbReference type="Proteomes" id="UP000305546"/>
    </source>
</evidence>
<dbReference type="OrthoDB" id="3853500at2"/>
<organism evidence="1 2">
    <name type="scientific">Amycolatopsis alkalitolerans</name>
    <dbReference type="NCBI Taxonomy" id="2547244"/>
    <lineage>
        <taxon>Bacteria</taxon>
        <taxon>Bacillati</taxon>
        <taxon>Actinomycetota</taxon>
        <taxon>Actinomycetes</taxon>
        <taxon>Pseudonocardiales</taxon>
        <taxon>Pseudonocardiaceae</taxon>
        <taxon>Amycolatopsis</taxon>
    </lineage>
</organism>
<name>A0A5C4LP86_9PSEU</name>
<accession>A0A5C4LP86</accession>
<gene>
    <name evidence="1" type="ORF">FG385_32950</name>
</gene>
<keyword evidence="2" id="KW-1185">Reference proteome</keyword>